<reference evidence="1 2" key="1">
    <citation type="journal article" date="2019" name="Sci. Rep.">
        <title>Orb-weaving spider Araneus ventricosus genome elucidates the spidroin gene catalogue.</title>
        <authorList>
            <person name="Kono N."/>
            <person name="Nakamura H."/>
            <person name="Ohtoshi R."/>
            <person name="Moran D.A.P."/>
            <person name="Shinohara A."/>
            <person name="Yoshida Y."/>
            <person name="Fujiwara M."/>
            <person name="Mori M."/>
            <person name="Tomita M."/>
            <person name="Arakawa K."/>
        </authorList>
    </citation>
    <scope>NUCLEOTIDE SEQUENCE [LARGE SCALE GENOMIC DNA]</scope>
</reference>
<accession>A0A4Y2W4G4</accession>
<evidence type="ECO:0000313" key="1">
    <source>
        <dbReference type="EMBL" id="GBO31771.1"/>
    </source>
</evidence>
<sequence length="130" mass="14937">MFCKTPHINFAPSPAFVWSGLAYRFNFEVDFQKVLRLVLERNQTWIVLSHHPQGISLSGPSLYDIIASAQKGGRCTNSLEDNIITNSANQEAEIDIRMEEIILEVDLEEEYQKLQVEENDSKQTDIDDYD</sequence>
<keyword evidence="2" id="KW-1185">Reference proteome</keyword>
<dbReference type="EMBL" id="BGPR01055138">
    <property type="protein sequence ID" value="GBO31771.1"/>
    <property type="molecule type" value="Genomic_DNA"/>
</dbReference>
<dbReference type="Proteomes" id="UP000499080">
    <property type="component" value="Unassembled WGS sequence"/>
</dbReference>
<evidence type="ECO:0000313" key="2">
    <source>
        <dbReference type="Proteomes" id="UP000499080"/>
    </source>
</evidence>
<gene>
    <name evidence="1" type="ORF">AVEN_20683_1</name>
</gene>
<protein>
    <submittedName>
        <fullName evidence="1">Uncharacterized protein</fullName>
    </submittedName>
</protein>
<proteinExistence type="predicted"/>
<dbReference type="AlphaFoldDB" id="A0A4Y2W4G4"/>
<organism evidence="1 2">
    <name type="scientific">Araneus ventricosus</name>
    <name type="common">Orbweaver spider</name>
    <name type="synonym">Epeira ventricosa</name>
    <dbReference type="NCBI Taxonomy" id="182803"/>
    <lineage>
        <taxon>Eukaryota</taxon>
        <taxon>Metazoa</taxon>
        <taxon>Ecdysozoa</taxon>
        <taxon>Arthropoda</taxon>
        <taxon>Chelicerata</taxon>
        <taxon>Arachnida</taxon>
        <taxon>Araneae</taxon>
        <taxon>Araneomorphae</taxon>
        <taxon>Entelegynae</taxon>
        <taxon>Araneoidea</taxon>
        <taxon>Araneidae</taxon>
        <taxon>Araneus</taxon>
    </lineage>
</organism>
<name>A0A4Y2W4G4_ARAVE</name>
<comment type="caution">
    <text evidence="1">The sequence shown here is derived from an EMBL/GenBank/DDBJ whole genome shotgun (WGS) entry which is preliminary data.</text>
</comment>